<name>A0A167AT10_COLIC</name>
<sequence length="287" mass="31047">MENHSESAVATGPTTFTNPDGFPDHHAHTVDGEASNLDASSISDPKLPSTIRLTYGKLGREHVYTAMSPDYNSLCTILADMHWYTSSFTLKILSGDSRNHGISATARGKVGAFFGCSCLEVTLPPLSPAQPLETNITMKWYRTAFRKSLCGFSMTIGGKEEYFEWRKTNDTEAKALGKALHRKLVRMSGPNISAGNSKMPQDVESGNDGKEVVAFVVDNSSWNPGRSSTFRFQGSGLEGTLGEQWKTAALLSGLWLWWMDLVRYRSLAAGGGAVLAIAGVVVAGFAI</sequence>
<protein>
    <submittedName>
        <fullName evidence="1">Uncharacterized protein</fullName>
    </submittedName>
</protein>
<dbReference type="OrthoDB" id="3431997at2759"/>
<dbReference type="EMBL" id="LFIW01001898">
    <property type="protein sequence ID" value="KZL80491.1"/>
    <property type="molecule type" value="Genomic_DNA"/>
</dbReference>
<evidence type="ECO:0000313" key="2">
    <source>
        <dbReference type="Proteomes" id="UP000076584"/>
    </source>
</evidence>
<dbReference type="Proteomes" id="UP000076584">
    <property type="component" value="Unassembled WGS sequence"/>
</dbReference>
<reference evidence="1 2" key="1">
    <citation type="submission" date="2015-06" db="EMBL/GenBank/DDBJ databases">
        <title>Survival trade-offs in plant roots during colonization by closely related pathogenic and mutualistic fungi.</title>
        <authorList>
            <person name="Hacquard S."/>
            <person name="Kracher B."/>
            <person name="Hiruma K."/>
            <person name="Weinman A."/>
            <person name="Muench P."/>
            <person name="Garrido Oter R."/>
            <person name="Ver Loren van Themaat E."/>
            <person name="Dallerey J.-F."/>
            <person name="Damm U."/>
            <person name="Henrissat B."/>
            <person name="Lespinet O."/>
            <person name="Thon M."/>
            <person name="Kemen E."/>
            <person name="McHardy A.C."/>
            <person name="Schulze-Lefert P."/>
            <person name="O'Connell R.J."/>
        </authorList>
    </citation>
    <scope>NUCLEOTIDE SEQUENCE [LARGE SCALE GENOMIC DNA]</scope>
    <source>
        <strain evidence="1 2">MAFF 238704</strain>
    </source>
</reference>
<comment type="caution">
    <text evidence="1">The sequence shown here is derived from an EMBL/GenBank/DDBJ whole genome shotgun (WGS) entry which is preliminary data.</text>
</comment>
<dbReference type="AlphaFoldDB" id="A0A167AT10"/>
<evidence type="ECO:0000313" key="1">
    <source>
        <dbReference type="EMBL" id="KZL80491.1"/>
    </source>
</evidence>
<gene>
    <name evidence="1" type="ORF">CI238_08855</name>
</gene>
<organism evidence="1 2">
    <name type="scientific">Colletotrichum incanum</name>
    <name type="common">Soybean anthracnose fungus</name>
    <dbReference type="NCBI Taxonomy" id="1573173"/>
    <lineage>
        <taxon>Eukaryota</taxon>
        <taxon>Fungi</taxon>
        <taxon>Dikarya</taxon>
        <taxon>Ascomycota</taxon>
        <taxon>Pezizomycotina</taxon>
        <taxon>Sordariomycetes</taxon>
        <taxon>Hypocreomycetidae</taxon>
        <taxon>Glomerellales</taxon>
        <taxon>Glomerellaceae</taxon>
        <taxon>Colletotrichum</taxon>
        <taxon>Colletotrichum spaethianum species complex</taxon>
    </lineage>
</organism>
<keyword evidence="2" id="KW-1185">Reference proteome</keyword>
<accession>A0A167AT10</accession>
<proteinExistence type="predicted"/>